<comment type="caution">
    <text evidence="1">The sequence shown here is derived from an EMBL/GenBank/DDBJ whole genome shotgun (WGS) entry which is preliminary data.</text>
</comment>
<reference evidence="1 2" key="1">
    <citation type="journal article" date="2014" name="Genome Announc.">
        <title>Draft genome sequences of eight enterohepatic helicobacter species isolated from both laboratory and wild rodents.</title>
        <authorList>
            <person name="Sheh A."/>
            <person name="Shen Z."/>
            <person name="Fox J.G."/>
        </authorList>
    </citation>
    <scope>NUCLEOTIDE SEQUENCE [LARGE SCALE GENOMIC DNA]</scope>
    <source>
        <strain evidence="1 2">MIT 01-6451</strain>
    </source>
</reference>
<dbReference type="OrthoDB" id="6649701at2"/>
<dbReference type="EMBL" id="JRMQ02000011">
    <property type="protein sequence ID" value="TLE00540.1"/>
    <property type="molecule type" value="Genomic_DNA"/>
</dbReference>
<evidence type="ECO:0000313" key="2">
    <source>
        <dbReference type="Proteomes" id="UP000029707"/>
    </source>
</evidence>
<dbReference type="Proteomes" id="UP000029707">
    <property type="component" value="Unassembled WGS sequence"/>
</dbReference>
<dbReference type="RefSeq" id="WP_034361175.1">
    <property type="nucleotide sequence ID" value="NZ_CAMRWY010000010.1"/>
</dbReference>
<dbReference type="GeneID" id="82322134"/>
<gene>
    <name evidence="1" type="ORF">LS65_007560</name>
</gene>
<accession>A0A4U8TJK1</accession>
<protein>
    <submittedName>
        <fullName evidence="1">Uncharacterized protein</fullName>
    </submittedName>
</protein>
<dbReference type="STRING" id="425400.LS65_02950"/>
<dbReference type="AlphaFoldDB" id="A0A4U8TJK1"/>
<organism evidence="1 2">
    <name type="scientific">Helicobacter japonicus</name>
    <dbReference type="NCBI Taxonomy" id="425400"/>
    <lineage>
        <taxon>Bacteria</taxon>
        <taxon>Pseudomonadati</taxon>
        <taxon>Campylobacterota</taxon>
        <taxon>Epsilonproteobacteria</taxon>
        <taxon>Campylobacterales</taxon>
        <taxon>Helicobacteraceae</taxon>
        <taxon>Helicobacter</taxon>
    </lineage>
</organism>
<proteinExistence type="predicted"/>
<keyword evidence="2" id="KW-1185">Reference proteome</keyword>
<sequence>MENKRKYDEFYYSADSSIVSFNKLNEENCYSYEHKIFCPDCRKAALSYVRNITTPHLKQKPSTPHQENCPYRYKAASNKMTESYIETLNDTQIKRKLDSMLRYLCTDKSIRQTYLSGNTMQDNPMLIHNATEATRTYNTLRRKSLGVYFTEEDKGKIYVFYGKGKLNLVPKKDYAFLEISAGNNKFSVYRSKSLIPNDIEENTEYYIVCIGYLKDIFKIELLKSNCLKYQKV</sequence>
<name>A0A4U8TJK1_9HELI</name>
<evidence type="ECO:0000313" key="1">
    <source>
        <dbReference type="EMBL" id="TLE00540.1"/>
    </source>
</evidence>